<accession>A0ABV8LPG1</accession>
<dbReference type="Proteomes" id="UP001595816">
    <property type="component" value="Unassembled WGS sequence"/>
</dbReference>
<dbReference type="EMBL" id="JBHSAY010000009">
    <property type="protein sequence ID" value="MFC4132177.1"/>
    <property type="molecule type" value="Genomic_DNA"/>
</dbReference>
<evidence type="ECO:0000313" key="2">
    <source>
        <dbReference type="Proteomes" id="UP001595816"/>
    </source>
</evidence>
<organism evidence="1 2">
    <name type="scientific">Hamadaea flava</name>
    <dbReference type="NCBI Taxonomy" id="1742688"/>
    <lineage>
        <taxon>Bacteria</taxon>
        <taxon>Bacillati</taxon>
        <taxon>Actinomycetota</taxon>
        <taxon>Actinomycetes</taxon>
        <taxon>Micromonosporales</taxon>
        <taxon>Micromonosporaceae</taxon>
        <taxon>Hamadaea</taxon>
    </lineage>
</organism>
<evidence type="ECO:0008006" key="3">
    <source>
        <dbReference type="Google" id="ProtNLM"/>
    </source>
</evidence>
<proteinExistence type="predicted"/>
<dbReference type="RefSeq" id="WP_253753737.1">
    <property type="nucleotide sequence ID" value="NZ_JAMZDZ010000001.1"/>
</dbReference>
<protein>
    <recommendedName>
        <fullName evidence="3">Translation initiation factor IF-2</fullName>
    </recommendedName>
</protein>
<gene>
    <name evidence="1" type="ORF">ACFOZ4_16320</name>
</gene>
<sequence>MTGLLATAALAGCSSAEDRAESDAATKASQVGEAAHGTFNPVQTAEEIGRRVTGRDDATLLAVAGSDTGTKQGVTITIKVVGVADAGWWEPDREDGPAYEFCYDVRITRYEAHKPKQVPCPAVAPMTYPPLAPEPKLPDPESLQQSFAKATDEAGVREILSKLALDQRVRVDVLVRDGYVGVALRADRTFGHSYDCRLIRIAPVKTEAWRPATVYLQPGELSCTAGEAIGGAGMRPPH</sequence>
<keyword evidence="2" id="KW-1185">Reference proteome</keyword>
<reference evidence="2" key="1">
    <citation type="journal article" date="2019" name="Int. J. Syst. Evol. Microbiol.">
        <title>The Global Catalogue of Microorganisms (GCM) 10K type strain sequencing project: providing services to taxonomists for standard genome sequencing and annotation.</title>
        <authorList>
            <consortium name="The Broad Institute Genomics Platform"/>
            <consortium name="The Broad Institute Genome Sequencing Center for Infectious Disease"/>
            <person name="Wu L."/>
            <person name="Ma J."/>
        </authorList>
    </citation>
    <scope>NUCLEOTIDE SEQUENCE [LARGE SCALE GENOMIC DNA]</scope>
    <source>
        <strain evidence="2">CGMCC 4.7289</strain>
    </source>
</reference>
<evidence type="ECO:0000313" key="1">
    <source>
        <dbReference type="EMBL" id="MFC4132177.1"/>
    </source>
</evidence>
<name>A0ABV8LPG1_9ACTN</name>
<comment type="caution">
    <text evidence="1">The sequence shown here is derived from an EMBL/GenBank/DDBJ whole genome shotgun (WGS) entry which is preliminary data.</text>
</comment>